<dbReference type="Proteomes" id="UP001281147">
    <property type="component" value="Unassembled WGS sequence"/>
</dbReference>
<protein>
    <submittedName>
        <fullName evidence="1">Uncharacterized protein</fullName>
    </submittedName>
</protein>
<keyword evidence="2" id="KW-1185">Reference proteome</keyword>
<accession>A0ACC3MDE5</accession>
<sequence>MAADEDEITVASPQSKAQPPSSPPCDDQQQEVELPPQATAKATRPLRKPLHAVKPAGVQAEIKDDLAALGFGREEIRDLLKKREEGYDTTMQRPSRWHLTPHVVQEATRTPNGGSGGDARVSGRVTKKRKVEEKDKYEPLYATEGTNWVLFDPNIHEFPLFYGDEAPAIFQKYEHFKPGNRRILELNTKTASVRTKSTPSMLTDKRIEYRKTGPVLLDVEDFMLPKQPPKRKTGPVLLDVEEFGQPKQQPKRKPGRPRKTPAPAFTLATTAVKSPGPVVSNTTAGRKRMGTRTRKPVVKVEPKSDGAESDSSALTDLDEDLEIGDSQEGDGL</sequence>
<gene>
    <name evidence="1" type="ORF">LTR37_020091</name>
</gene>
<organism evidence="1 2">
    <name type="scientific">Vermiconidia calcicola</name>
    <dbReference type="NCBI Taxonomy" id="1690605"/>
    <lineage>
        <taxon>Eukaryota</taxon>
        <taxon>Fungi</taxon>
        <taxon>Dikarya</taxon>
        <taxon>Ascomycota</taxon>
        <taxon>Pezizomycotina</taxon>
        <taxon>Dothideomycetes</taxon>
        <taxon>Dothideomycetidae</taxon>
        <taxon>Mycosphaerellales</taxon>
        <taxon>Extremaceae</taxon>
        <taxon>Vermiconidia</taxon>
    </lineage>
</organism>
<dbReference type="EMBL" id="JAUTXU010000334">
    <property type="protein sequence ID" value="KAK3684627.1"/>
    <property type="molecule type" value="Genomic_DNA"/>
</dbReference>
<comment type="caution">
    <text evidence="1">The sequence shown here is derived from an EMBL/GenBank/DDBJ whole genome shotgun (WGS) entry which is preliminary data.</text>
</comment>
<name>A0ACC3MDE5_9PEZI</name>
<reference evidence="1" key="1">
    <citation type="submission" date="2023-07" db="EMBL/GenBank/DDBJ databases">
        <title>Black Yeasts Isolated from many extreme environments.</title>
        <authorList>
            <person name="Coleine C."/>
            <person name="Stajich J.E."/>
            <person name="Selbmann L."/>
        </authorList>
    </citation>
    <scope>NUCLEOTIDE SEQUENCE</scope>
    <source>
        <strain evidence="1">CCFEE 5714</strain>
    </source>
</reference>
<proteinExistence type="predicted"/>
<evidence type="ECO:0000313" key="1">
    <source>
        <dbReference type="EMBL" id="KAK3684627.1"/>
    </source>
</evidence>
<evidence type="ECO:0000313" key="2">
    <source>
        <dbReference type="Proteomes" id="UP001281147"/>
    </source>
</evidence>